<dbReference type="Gene3D" id="1.25.40.10">
    <property type="entry name" value="Tetratricopeptide repeat domain"/>
    <property type="match status" value="1"/>
</dbReference>
<gene>
    <name evidence="2" type="primary">yprB</name>
    <name evidence="2" type="ORF">AM1BK_17710</name>
</gene>
<dbReference type="InterPro" id="IPR012337">
    <property type="entry name" value="RNaseH-like_sf"/>
</dbReference>
<name>A0ABQ3MZX8_9BACI</name>
<dbReference type="RefSeq" id="WP_191271870.1">
    <property type="nucleotide sequence ID" value="NZ_BNDS01000006.1"/>
</dbReference>
<keyword evidence="3" id="KW-1185">Reference proteome</keyword>
<dbReference type="PANTHER" id="PTHR38462">
    <property type="entry name" value="EXONUCLEASE-LIKE PROTEIN"/>
    <property type="match status" value="1"/>
</dbReference>
<evidence type="ECO:0000259" key="1">
    <source>
        <dbReference type="Pfam" id="PF13482"/>
    </source>
</evidence>
<reference evidence="2 3" key="1">
    <citation type="journal article" date="2022" name="Int. J. Syst. Evol. Microbiol.">
        <title>Neobacillus kokaensis sp. nov., isolated from soil.</title>
        <authorList>
            <person name="Yuki K."/>
            <person name="Matsubara H."/>
            <person name="Yamaguchi S."/>
        </authorList>
    </citation>
    <scope>NUCLEOTIDE SEQUENCE [LARGE SCALE GENOMIC DNA]</scope>
    <source>
        <strain evidence="2 3">LOB 377</strain>
    </source>
</reference>
<sequence length="422" mass="48360">MSLKNKLNRLKPHLSVGNQQEGRSTTAKGAAAIEVPFREQWEAENVYPYFIEQDYCLLREVEYPLSQRHGHYRFQDFLTAVDTWNKQDVNHPLSASGFSSEELFFFDTETTGLGGGAGNTIFLLGYASISGDKLILRQHILPHPGAEVPLYQSFLEKVNYKTLVTYNGKSFDWPQVKTRHTLVREHVPKLPAFGHFDLFHAARRLWKHKLDRLKLSVVEKEVLGIERVDDIPGFLAPMIYFDFIESKQPDGMLGILKHNEIDILSLVSLYTHLTFQLCGVDSLQTRMETYEVGRWFASIGERQEAVKTLTKLTNNDDLTAYRAKLVLAFQAKKDRDWAKARDLFLEAAESADESLSMGACVELAKIYEHRLKNLQKAAQFCDKAIFLSKQIKGITKISSETSDEQLQKRLLRLKQKLSKFPR</sequence>
<dbReference type="InterPro" id="IPR036397">
    <property type="entry name" value="RNaseH_sf"/>
</dbReference>
<dbReference type="Pfam" id="PF13482">
    <property type="entry name" value="RNase_H_2"/>
    <property type="match status" value="1"/>
</dbReference>
<proteinExistence type="predicted"/>
<feature type="domain" description="YprB ribonuclease H-like" evidence="1">
    <location>
        <begin position="105"/>
        <end position="273"/>
    </location>
</feature>
<organism evidence="2 3">
    <name type="scientific">Neobacillus kokaensis</name>
    <dbReference type="NCBI Taxonomy" id="2759023"/>
    <lineage>
        <taxon>Bacteria</taxon>
        <taxon>Bacillati</taxon>
        <taxon>Bacillota</taxon>
        <taxon>Bacilli</taxon>
        <taxon>Bacillales</taxon>
        <taxon>Bacillaceae</taxon>
        <taxon>Neobacillus</taxon>
    </lineage>
</organism>
<dbReference type="InterPro" id="IPR011990">
    <property type="entry name" value="TPR-like_helical_dom_sf"/>
</dbReference>
<dbReference type="PANTHER" id="PTHR38462:SF1">
    <property type="entry name" value="YPRB RIBONUCLEASE H-LIKE DOMAIN-CONTAINING PROTEIN"/>
    <property type="match status" value="1"/>
</dbReference>
<comment type="caution">
    <text evidence="2">The sequence shown here is derived from an EMBL/GenBank/DDBJ whole genome shotgun (WGS) entry which is preliminary data.</text>
</comment>
<evidence type="ECO:0000313" key="3">
    <source>
        <dbReference type="Proteomes" id="UP000637074"/>
    </source>
</evidence>
<dbReference type="InterPro" id="IPR038720">
    <property type="entry name" value="YprB_RNase_H-like_dom"/>
</dbReference>
<dbReference type="SUPFAM" id="SSF53098">
    <property type="entry name" value="Ribonuclease H-like"/>
    <property type="match status" value="1"/>
</dbReference>
<evidence type="ECO:0000313" key="2">
    <source>
        <dbReference type="EMBL" id="GHH98228.1"/>
    </source>
</evidence>
<dbReference type="SUPFAM" id="SSF81901">
    <property type="entry name" value="HCP-like"/>
    <property type="match status" value="1"/>
</dbReference>
<dbReference type="Gene3D" id="3.30.420.10">
    <property type="entry name" value="Ribonuclease H-like superfamily/Ribonuclease H"/>
    <property type="match status" value="1"/>
</dbReference>
<dbReference type="Proteomes" id="UP000637074">
    <property type="component" value="Unassembled WGS sequence"/>
</dbReference>
<dbReference type="EMBL" id="BNDS01000006">
    <property type="protein sequence ID" value="GHH98228.1"/>
    <property type="molecule type" value="Genomic_DNA"/>
</dbReference>
<accession>A0ABQ3MZX8</accession>
<protein>
    <recommendedName>
        <fullName evidence="1">YprB ribonuclease H-like domain-containing protein</fullName>
    </recommendedName>
</protein>